<sequence length="492" mass="54994">MSVFPRILLLVIFITVLVECKQLFRQGRFDSGFIPPPKYKHDSSLPPDLWFDQILDHFNPQDLRSWKQRYFINDTFYKPGGPVFLQIGGEGTADPIWMVTGACVDYAEQYSALIFQVEHRYYGKSHPVMDLSTPNLKYLSSEQALEDLAYFITSMNSRMDLSSAKWIAFGGSYPGSLATWLRMKYPHLVYASIASSAPLVATADFSDYLRVVRDSLDTTGPTCVENIAKATDTLTNLVQDQDGRVILKSMFNLCDDIDFSNKNDVANLFSSLAGNFEGVVQYNKDNRAFEGGVGYNITIDMLCDIMNQDNQPINNYAQVNSLILKTYSQKCLDFKYMNMIKELQDTTWAGSAAVGGRQWTYQTCTEFGYYQTSSYASQPFGDGFPLDFWTQQCSDIFGASINETVLNNAIKFTNANYGGLGVKVSRIIFPNGSIDPWHALSVTKDLSPEAIALFINGTAHCANMYPPSPDDLPALTAARVVISKSIGAWLNE</sequence>
<reference evidence="7" key="1">
    <citation type="submission" date="2020-06" db="EMBL/GenBank/DDBJ databases">
        <title>Draft genome of Bugula neritina, a colonial animal packing powerful symbionts and potential medicines.</title>
        <authorList>
            <person name="Rayko M."/>
        </authorList>
    </citation>
    <scope>NUCLEOTIDE SEQUENCE [LARGE SCALE GENOMIC DNA]</scope>
    <source>
        <strain evidence="7">Kwan_BN1</strain>
    </source>
</reference>
<name>A0A7J7J1Q0_BUGNE</name>
<dbReference type="Gene3D" id="1.20.120.980">
    <property type="entry name" value="Serine carboxypeptidase S28, SKS domain"/>
    <property type="match status" value="1"/>
</dbReference>
<dbReference type="InterPro" id="IPR029058">
    <property type="entry name" value="AB_hydrolase_fold"/>
</dbReference>
<keyword evidence="2" id="KW-0645">Protease</keyword>
<evidence type="ECO:0000313" key="8">
    <source>
        <dbReference type="Proteomes" id="UP000593567"/>
    </source>
</evidence>
<protein>
    <submittedName>
        <fullName evidence="7">Uncharacterized protein</fullName>
    </submittedName>
</protein>
<dbReference type="InterPro" id="IPR008758">
    <property type="entry name" value="Peptidase_S28"/>
</dbReference>
<dbReference type="Proteomes" id="UP000593567">
    <property type="component" value="Unassembled WGS sequence"/>
</dbReference>
<gene>
    <name evidence="7" type="ORF">EB796_021586</name>
</gene>
<dbReference type="AlphaFoldDB" id="A0A7J7J1Q0"/>
<accession>A0A7J7J1Q0</accession>
<dbReference type="Gene3D" id="3.40.50.1820">
    <property type="entry name" value="alpha/beta hydrolase"/>
    <property type="match status" value="1"/>
</dbReference>
<keyword evidence="3 6" id="KW-0732">Signal</keyword>
<feature type="signal peptide" evidence="6">
    <location>
        <begin position="1"/>
        <end position="20"/>
    </location>
</feature>
<dbReference type="PANTHER" id="PTHR11010:SF117">
    <property type="entry name" value="SERINE PROTEASE 16"/>
    <property type="match status" value="1"/>
</dbReference>
<dbReference type="Pfam" id="PF05577">
    <property type="entry name" value="Peptidase_S28"/>
    <property type="match status" value="1"/>
</dbReference>
<evidence type="ECO:0000256" key="5">
    <source>
        <dbReference type="ARBA" id="ARBA00023180"/>
    </source>
</evidence>
<evidence type="ECO:0000313" key="7">
    <source>
        <dbReference type="EMBL" id="KAF6020089.1"/>
    </source>
</evidence>
<dbReference type="GO" id="GO:0070008">
    <property type="term" value="F:serine-type exopeptidase activity"/>
    <property type="evidence" value="ECO:0007669"/>
    <property type="project" value="InterPro"/>
</dbReference>
<dbReference type="PANTHER" id="PTHR11010">
    <property type="entry name" value="PROTEASE S28 PRO-X CARBOXYPEPTIDASE-RELATED"/>
    <property type="match status" value="1"/>
</dbReference>
<comment type="similarity">
    <text evidence="1">Belongs to the peptidase S28 family.</text>
</comment>
<comment type="caution">
    <text evidence="7">The sequence shown here is derived from an EMBL/GenBank/DDBJ whole genome shotgun (WGS) entry which is preliminary data.</text>
</comment>
<evidence type="ECO:0000256" key="1">
    <source>
        <dbReference type="ARBA" id="ARBA00011079"/>
    </source>
</evidence>
<evidence type="ECO:0000256" key="6">
    <source>
        <dbReference type="SAM" id="SignalP"/>
    </source>
</evidence>
<keyword evidence="5" id="KW-0325">Glycoprotein</keyword>
<proteinExistence type="inferred from homology"/>
<organism evidence="7 8">
    <name type="scientific">Bugula neritina</name>
    <name type="common">Brown bryozoan</name>
    <name type="synonym">Sertularia neritina</name>
    <dbReference type="NCBI Taxonomy" id="10212"/>
    <lineage>
        <taxon>Eukaryota</taxon>
        <taxon>Metazoa</taxon>
        <taxon>Spiralia</taxon>
        <taxon>Lophotrochozoa</taxon>
        <taxon>Bryozoa</taxon>
        <taxon>Gymnolaemata</taxon>
        <taxon>Cheilostomatida</taxon>
        <taxon>Flustrina</taxon>
        <taxon>Buguloidea</taxon>
        <taxon>Bugulidae</taxon>
        <taxon>Bugula</taxon>
    </lineage>
</organism>
<dbReference type="GO" id="GO:0006508">
    <property type="term" value="P:proteolysis"/>
    <property type="evidence" value="ECO:0007669"/>
    <property type="project" value="UniProtKB-KW"/>
</dbReference>
<dbReference type="EMBL" id="VXIV02003193">
    <property type="protein sequence ID" value="KAF6020089.1"/>
    <property type="molecule type" value="Genomic_DNA"/>
</dbReference>
<dbReference type="FunFam" id="1.20.120.980:FF:000003">
    <property type="entry name" value="Serine protease 16"/>
    <property type="match status" value="1"/>
</dbReference>
<keyword evidence="4" id="KW-0378">Hydrolase</keyword>
<dbReference type="SUPFAM" id="SSF53474">
    <property type="entry name" value="alpha/beta-Hydrolases"/>
    <property type="match status" value="1"/>
</dbReference>
<evidence type="ECO:0000256" key="2">
    <source>
        <dbReference type="ARBA" id="ARBA00022670"/>
    </source>
</evidence>
<evidence type="ECO:0000256" key="3">
    <source>
        <dbReference type="ARBA" id="ARBA00022729"/>
    </source>
</evidence>
<dbReference type="GO" id="GO:0008239">
    <property type="term" value="F:dipeptidyl-peptidase activity"/>
    <property type="evidence" value="ECO:0007669"/>
    <property type="project" value="TreeGrafter"/>
</dbReference>
<evidence type="ECO:0000256" key="4">
    <source>
        <dbReference type="ARBA" id="ARBA00022801"/>
    </source>
</evidence>
<feature type="chain" id="PRO_5029903147" evidence="6">
    <location>
        <begin position="21"/>
        <end position="492"/>
    </location>
</feature>
<keyword evidence="8" id="KW-1185">Reference proteome</keyword>
<dbReference type="InterPro" id="IPR042269">
    <property type="entry name" value="Ser_carbopepase_S28_SKS"/>
</dbReference>
<dbReference type="OrthoDB" id="1735038at2759"/>